<accession>A0A921UDU4</accession>
<gene>
    <name evidence="2" type="ORF">BDA96_06G283400</name>
</gene>
<feature type="domain" description="DUF3615" evidence="1">
    <location>
        <begin position="211"/>
        <end position="334"/>
    </location>
</feature>
<evidence type="ECO:0000313" key="2">
    <source>
        <dbReference type="EMBL" id="KAG0528024.1"/>
    </source>
</evidence>
<dbReference type="Proteomes" id="UP000807115">
    <property type="component" value="Chromosome 6"/>
</dbReference>
<proteinExistence type="predicted"/>
<name>A0A921UDU4_SORBI</name>
<comment type="caution">
    <text evidence="2">The sequence shown here is derived from an EMBL/GenBank/DDBJ whole genome shotgun (WGS) entry which is preliminary data.</text>
</comment>
<dbReference type="Pfam" id="PF12274">
    <property type="entry name" value="DUF3615"/>
    <property type="match status" value="1"/>
</dbReference>
<dbReference type="AlphaFoldDB" id="A0A921UDU4"/>
<dbReference type="EMBL" id="CM027685">
    <property type="protein sequence ID" value="KAG0528024.1"/>
    <property type="molecule type" value="Genomic_DNA"/>
</dbReference>
<evidence type="ECO:0000313" key="3">
    <source>
        <dbReference type="Proteomes" id="UP000807115"/>
    </source>
</evidence>
<sequence>MKKPTLEELYATLSAFQVRPGYIVPVTADLPCLVSGIASISLAEGGCGTSSTSVAPILPARGGDVPTSSSGAGSISVAGARAGSSSVVAAGSGEAPARRKRTPGRWRRIPRILPHPSLRNRPMTMQELLEDCLDMSDEIYCFREEDKPAFREARAKMARFYQHMIDVEKNGNRLTLRPRVLSDTPEQHLTAEEMEAELAGKNVGHQAHRYANLAIDHYNTENTVKIELCTVLLSNYFFEICGSTFAHVNFTARTQDDNQAKKSLYFAELKFNPVLLELTECADDVETMCVSSVHNLDHSCFGGCHEINRKIDYVMSGNQDYERCHACSDRIKHPHGTKFVAGHDSSKIPYYTAG</sequence>
<reference evidence="2" key="1">
    <citation type="journal article" date="2019" name="BMC Genomics">
        <title>A new reference genome for Sorghum bicolor reveals high levels of sequence similarity between sweet and grain genotypes: implications for the genetics of sugar metabolism.</title>
        <authorList>
            <person name="Cooper E.A."/>
            <person name="Brenton Z.W."/>
            <person name="Flinn B.S."/>
            <person name="Jenkins J."/>
            <person name="Shu S."/>
            <person name="Flowers D."/>
            <person name="Luo F."/>
            <person name="Wang Y."/>
            <person name="Xia P."/>
            <person name="Barry K."/>
            <person name="Daum C."/>
            <person name="Lipzen A."/>
            <person name="Yoshinaga Y."/>
            <person name="Schmutz J."/>
            <person name="Saski C."/>
            <person name="Vermerris W."/>
            <person name="Kresovich S."/>
        </authorList>
    </citation>
    <scope>NUCLEOTIDE SEQUENCE</scope>
</reference>
<reference evidence="2" key="2">
    <citation type="submission" date="2020-10" db="EMBL/GenBank/DDBJ databases">
        <authorList>
            <person name="Cooper E.A."/>
            <person name="Brenton Z.W."/>
            <person name="Flinn B.S."/>
            <person name="Jenkins J."/>
            <person name="Shu S."/>
            <person name="Flowers D."/>
            <person name="Luo F."/>
            <person name="Wang Y."/>
            <person name="Xia P."/>
            <person name="Barry K."/>
            <person name="Daum C."/>
            <person name="Lipzen A."/>
            <person name="Yoshinaga Y."/>
            <person name="Schmutz J."/>
            <person name="Saski C."/>
            <person name="Vermerris W."/>
            <person name="Kresovich S."/>
        </authorList>
    </citation>
    <scope>NUCLEOTIDE SEQUENCE</scope>
</reference>
<protein>
    <recommendedName>
        <fullName evidence="1">DUF3615 domain-containing protein</fullName>
    </recommendedName>
</protein>
<dbReference type="PANTHER" id="PTHR34710:SF6">
    <property type="entry name" value="OS05G0545900 PROTEIN"/>
    <property type="match status" value="1"/>
</dbReference>
<dbReference type="InterPro" id="IPR022059">
    <property type="entry name" value="DUF3615"/>
</dbReference>
<dbReference type="PANTHER" id="PTHR34710">
    <property type="entry name" value="OS03G0834100 PROTEIN"/>
    <property type="match status" value="1"/>
</dbReference>
<evidence type="ECO:0000259" key="1">
    <source>
        <dbReference type="Pfam" id="PF12274"/>
    </source>
</evidence>
<organism evidence="2 3">
    <name type="scientific">Sorghum bicolor</name>
    <name type="common">Sorghum</name>
    <name type="synonym">Sorghum vulgare</name>
    <dbReference type="NCBI Taxonomy" id="4558"/>
    <lineage>
        <taxon>Eukaryota</taxon>
        <taxon>Viridiplantae</taxon>
        <taxon>Streptophyta</taxon>
        <taxon>Embryophyta</taxon>
        <taxon>Tracheophyta</taxon>
        <taxon>Spermatophyta</taxon>
        <taxon>Magnoliopsida</taxon>
        <taxon>Liliopsida</taxon>
        <taxon>Poales</taxon>
        <taxon>Poaceae</taxon>
        <taxon>PACMAD clade</taxon>
        <taxon>Panicoideae</taxon>
        <taxon>Andropogonodae</taxon>
        <taxon>Andropogoneae</taxon>
        <taxon>Sorghinae</taxon>
        <taxon>Sorghum</taxon>
    </lineage>
</organism>